<name>E1YMS3_9BACT</name>
<keyword evidence="1" id="KW-0812">Transmembrane</keyword>
<keyword evidence="1" id="KW-0472">Membrane</keyword>
<dbReference type="AlphaFoldDB" id="E1YMS3"/>
<organism evidence="2">
    <name type="scientific">uncultured Desulfobacterium sp</name>
    <dbReference type="NCBI Taxonomy" id="201089"/>
    <lineage>
        <taxon>Bacteria</taxon>
        <taxon>Pseudomonadati</taxon>
        <taxon>Thermodesulfobacteriota</taxon>
        <taxon>Desulfobacteria</taxon>
        <taxon>Desulfobacterales</taxon>
        <taxon>Desulfobacteriaceae</taxon>
        <taxon>Desulfobacterium</taxon>
        <taxon>environmental samples</taxon>
    </lineage>
</organism>
<evidence type="ECO:0000313" key="2">
    <source>
        <dbReference type="EMBL" id="CBX31867.1"/>
    </source>
</evidence>
<sequence>MLCRGSNGKFHIMSHFRLKKEDVLFGLIMFVITFTIWLVDRYPIF</sequence>
<proteinExistence type="predicted"/>
<reference evidence="2" key="1">
    <citation type="journal article" date="2011" name="Environ. Microbiol.">
        <title>Genomic insights into the metabolic potential of the polycyclic aromatic hydrocarbon degrading sulfate-reducing Deltaproteobacterium N47.</title>
        <authorList>
            <person name="Bergmann F."/>
            <person name="Selesi D."/>
            <person name="Weinmaier T."/>
            <person name="Tischler P."/>
            <person name="Rattei T."/>
            <person name="Meckenstock R.U."/>
        </authorList>
    </citation>
    <scope>NUCLEOTIDE SEQUENCE</scope>
</reference>
<keyword evidence="1" id="KW-1133">Transmembrane helix</keyword>
<gene>
    <name evidence="2" type="ORF">N47_N26920</name>
</gene>
<evidence type="ECO:0000256" key="1">
    <source>
        <dbReference type="SAM" id="Phobius"/>
    </source>
</evidence>
<protein>
    <submittedName>
        <fullName evidence="2">Uncharacterized protein</fullName>
    </submittedName>
</protein>
<feature type="transmembrane region" description="Helical" evidence="1">
    <location>
        <begin position="21"/>
        <end position="39"/>
    </location>
</feature>
<dbReference type="EMBL" id="FR695879">
    <property type="protein sequence ID" value="CBX31867.1"/>
    <property type="molecule type" value="Genomic_DNA"/>
</dbReference>
<accession>E1YMS3</accession>